<dbReference type="Proteomes" id="UP000579945">
    <property type="component" value="Unassembled WGS sequence"/>
</dbReference>
<accession>A0A7W5V0Q6</accession>
<dbReference type="EMBL" id="JACIBV010000001">
    <property type="protein sequence ID" value="MBB3724438.1"/>
    <property type="molecule type" value="Genomic_DNA"/>
</dbReference>
<organism evidence="1 2">
    <name type="scientific">Nonomuraea dietziae</name>
    <dbReference type="NCBI Taxonomy" id="65515"/>
    <lineage>
        <taxon>Bacteria</taxon>
        <taxon>Bacillati</taxon>
        <taxon>Actinomycetota</taxon>
        <taxon>Actinomycetes</taxon>
        <taxon>Streptosporangiales</taxon>
        <taxon>Streptosporangiaceae</taxon>
        <taxon>Nonomuraea</taxon>
    </lineage>
</organism>
<protein>
    <submittedName>
        <fullName evidence="1">Uncharacterized protein</fullName>
    </submittedName>
</protein>
<gene>
    <name evidence="1" type="ORF">FHR33_000298</name>
</gene>
<keyword evidence="2" id="KW-1185">Reference proteome</keyword>
<comment type="caution">
    <text evidence="1">The sequence shown here is derived from an EMBL/GenBank/DDBJ whole genome shotgun (WGS) entry which is preliminary data.</text>
</comment>
<reference evidence="1 2" key="1">
    <citation type="submission" date="2020-08" db="EMBL/GenBank/DDBJ databases">
        <title>Sequencing the genomes of 1000 actinobacteria strains.</title>
        <authorList>
            <person name="Klenk H.-P."/>
        </authorList>
    </citation>
    <scope>NUCLEOTIDE SEQUENCE [LARGE SCALE GENOMIC DNA]</scope>
    <source>
        <strain evidence="1 2">DSM 44320</strain>
    </source>
</reference>
<sequence>MSGTISPRLPYGVLRNRMLRTGAEQTQLAR</sequence>
<proteinExistence type="predicted"/>
<dbReference type="AlphaFoldDB" id="A0A7W5V0Q6"/>
<evidence type="ECO:0000313" key="2">
    <source>
        <dbReference type="Proteomes" id="UP000579945"/>
    </source>
</evidence>
<name>A0A7W5V0Q6_9ACTN</name>
<evidence type="ECO:0000313" key="1">
    <source>
        <dbReference type="EMBL" id="MBB3724438.1"/>
    </source>
</evidence>